<dbReference type="GO" id="GO:0016226">
    <property type="term" value="P:iron-sulfur cluster assembly"/>
    <property type="evidence" value="ECO:0007669"/>
    <property type="project" value="UniProtKB-UniRule"/>
</dbReference>
<comment type="subcellular location">
    <subcellularLocation>
        <location evidence="10">Cytoplasm</location>
    </subcellularLocation>
    <subcellularLocation>
        <location evidence="10">Mitochondrion intermembrane space</location>
    </subcellularLocation>
</comment>
<keyword evidence="3 10" id="KW-0004">4Fe-4S</keyword>
<accession>A0A4Y7LY72</accession>
<gene>
    <name evidence="13" type="primary">EOG090X0FGQ</name>
</gene>
<dbReference type="GO" id="GO:0046872">
    <property type="term" value="F:metal ion binding"/>
    <property type="evidence" value="ECO:0007669"/>
    <property type="project" value="UniProtKB-KW"/>
</dbReference>
<dbReference type="CDD" id="cd02440">
    <property type="entry name" value="AdoMet_MTases"/>
    <property type="match status" value="1"/>
</dbReference>
<dbReference type="GO" id="GO:0051537">
    <property type="term" value="F:2 iron, 2 sulfur cluster binding"/>
    <property type="evidence" value="ECO:0007669"/>
    <property type="project" value="UniProtKB-UniRule"/>
</dbReference>
<comment type="similarity">
    <text evidence="2 10">Belongs to the anamorsin family.</text>
</comment>
<dbReference type="InterPro" id="IPR029063">
    <property type="entry name" value="SAM-dependent_MTases_sf"/>
</dbReference>
<comment type="function">
    <text evidence="10">Component of the cytosolic iron-sulfur (Fe-S) protein assembly (CIA) machinery. Required for the maturation of extramitochondrial Fe-S proteins. Part of an electron transfer chain functioning in an early step of cytosolic Fe-S biogenesis, facilitating the de novo assembly of a [4Fe-4S] cluster on the cytosolic Fe-S scaffold complex. Electrons are transferred from NADPH via a FAD- and FMN-containing diflavin oxidoreductase. Together with the diflavin oxidoreductase, also required for the assembly of the diferric tyrosyl radical cofactor of ribonucleotide reductase (RNR), probably by providing electrons for reduction during radical cofactor maturation in the catalytic small subunit.</text>
</comment>
<feature type="short sequence motif" description="Cx2C motif 1" evidence="10">
    <location>
        <begin position="211"/>
        <end position="214"/>
    </location>
</feature>
<dbReference type="PANTHER" id="PTHR13273">
    <property type="entry name" value="ANAMORSIN"/>
    <property type="match status" value="1"/>
</dbReference>
<protein>
    <recommendedName>
        <fullName evidence="10">Anamorsin homolog</fullName>
    </recommendedName>
    <alternativeName>
        <fullName evidence="10">Fe-S cluster assembly protein DRE2 homolog</fullName>
    </alternativeName>
</protein>
<dbReference type="SUPFAM" id="SSF53335">
    <property type="entry name" value="S-adenosyl-L-methionine-dependent methyltransferases"/>
    <property type="match status" value="1"/>
</dbReference>
<evidence type="ECO:0000313" key="13">
    <source>
        <dbReference type="EMBL" id="SVE73244.1"/>
    </source>
</evidence>
<dbReference type="InterPro" id="IPR007785">
    <property type="entry name" value="Anamorsin"/>
</dbReference>
<comment type="domain">
    <text evidence="10">The N-terminal domain has structural similarity with S-adenosyl-L-methionine-dependent methyltransferases, but does not bind S-adenosyl-L-methionine. It is required for correct assembly of the 2 Fe-S clusters.</text>
</comment>
<keyword evidence="7 10" id="KW-0408">Iron</keyword>
<feature type="binding site" evidence="10">
    <location>
        <position position="211"/>
    </location>
    <ligand>
        <name>[4Fe-4S] cluster</name>
        <dbReference type="ChEBI" id="CHEBI:49883"/>
    </ligand>
</feature>
<feature type="short sequence motif" description="Cx2C motif 2" evidence="10">
    <location>
        <begin position="222"/>
        <end position="225"/>
    </location>
</feature>
<evidence type="ECO:0000256" key="1">
    <source>
        <dbReference type="ARBA" id="ARBA00001966"/>
    </source>
</evidence>
<feature type="binding site" evidence="10">
    <location>
        <position position="183"/>
    </location>
    <ligand>
        <name>[2Fe-2S] cluster</name>
        <dbReference type="ChEBI" id="CHEBI:190135"/>
    </ligand>
</feature>
<feature type="domain" description="Anamorsin C-terminal" evidence="11">
    <location>
        <begin position="203"/>
        <end position="241"/>
    </location>
</feature>
<evidence type="ECO:0000256" key="4">
    <source>
        <dbReference type="ARBA" id="ARBA00022490"/>
    </source>
</evidence>
<keyword evidence="4 10" id="KW-0963">Cytoplasm</keyword>
<feature type="binding site" evidence="10">
    <location>
        <position position="214"/>
    </location>
    <ligand>
        <name>[4Fe-4S] cluster</name>
        <dbReference type="ChEBI" id="CHEBI:49883"/>
    </ligand>
</feature>
<feature type="binding site" evidence="10">
    <location>
        <position position="225"/>
    </location>
    <ligand>
        <name>[4Fe-4S] cluster</name>
        <dbReference type="ChEBI" id="CHEBI:49883"/>
    </ligand>
</feature>
<feature type="domain" description="Anamorsin N-terminal" evidence="12">
    <location>
        <begin position="42"/>
        <end position="112"/>
    </location>
</feature>
<dbReference type="PANTHER" id="PTHR13273:SF14">
    <property type="entry name" value="ANAMORSIN"/>
    <property type="match status" value="1"/>
</dbReference>
<sequence length="250" mass="27027">MSVAIIPVEVQDKLKDGKVLVLWGPGTQPEDVQSFSQELGAYKSTHPNSTFDVVLSNLFEPHSTSHSFELLSEIVRIMKPNGIIFAKEKDSLKVSANLKLTGFTNITTESSTNTFSAQKPNFELGASSILSFAQPAIWSLSDGLVDDQIELINEDDLLDESDLVKPAAETLRVCGTTGKRKACKDCSCGLAEELEAGQTEKPVVNSATSSCGSCYLGDAFRCASCPYLGMPAFKPGEKIQLSERQLNPDL</sequence>
<dbReference type="Pfam" id="PF20922">
    <property type="entry name" value="Anamorsin_N"/>
    <property type="match status" value="1"/>
</dbReference>
<evidence type="ECO:0000259" key="12">
    <source>
        <dbReference type="Pfam" id="PF20922"/>
    </source>
</evidence>
<evidence type="ECO:0000256" key="7">
    <source>
        <dbReference type="ARBA" id="ARBA00023004"/>
    </source>
</evidence>
<comment type="domain">
    <text evidence="10">The twin Cx2C motifs are involved in the recognition by the mitochondrial MIA40-ERV1 disulfide relay system. The formation of 2 disulfide bonds in the Cx2C motifs through dithiol/disulfide exchange reactions effectively traps the protein in the mitochondrial intermembrane space.</text>
</comment>
<dbReference type="InterPro" id="IPR049011">
    <property type="entry name" value="Anamorsin_N_metazoan"/>
</dbReference>
<comment type="cofactor">
    <cofactor evidence="10">
        <name>[2Fe-2S] cluster</name>
        <dbReference type="ChEBI" id="CHEBI:190135"/>
    </cofactor>
</comment>
<feature type="binding site" evidence="10">
    <location>
        <position position="222"/>
    </location>
    <ligand>
        <name>[4Fe-4S] cluster</name>
        <dbReference type="ChEBI" id="CHEBI:49883"/>
    </ligand>
</feature>
<keyword evidence="9 10" id="KW-0496">Mitochondrion</keyword>
<comment type="domain">
    <text evidence="10">The C-terminal domain binds 2 Fe-S clusters but is otherwise mostly in an intrinsically disordered conformation.</text>
</comment>
<feature type="region of interest" description="Fe-S binding site B" evidence="10">
    <location>
        <begin position="211"/>
        <end position="225"/>
    </location>
</feature>
<keyword evidence="6 10" id="KW-0479">Metal-binding</keyword>
<dbReference type="GO" id="GO:0009055">
    <property type="term" value="F:electron transfer activity"/>
    <property type="evidence" value="ECO:0007669"/>
    <property type="project" value="UniProtKB-UniRule"/>
</dbReference>
<comment type="caution">
    <text evidence="10">Lacks conserved residue(s) required for the propagation of feature annotation.</text>
</comment>
<evidence type="ECO:0000256" key="6">
    <source>
        <dbReference type="ARBA" id="ARBA00022723"/>
    </source>
</evidence>
<dbReference type="EMBL" id="LR003625">
    <property type="protein sequence ID" value="SVE73244.1"/>
    <property type="molecule type" value="mRNA"/>
</dbReference>
<feature type="binding site" evidence="10">
    <location>
        <position position="188"/>
    </location>
    <ligand>
        <name>[2Fe-2S] cluster</name>
        <dbReference type="ChEBI" id="CHEBI:190135"/>
    </ligand>
</feature>
<evidence type="ECO:0000256" key="8">
    <source>
        <dbReference type="ARBA" id="ARBA00023014"/>
    </source>
</evidence>
<comment type="subunit">
    <text evidence="10">Monomer.</text>
</comment>
<feature type="binding site" evidence="10">
    <location>
        <position position="186"/>
    </location>
    <ligand>
        <name>[2Fe-2S] cluster</name>
        <dbReference type="ChEBI" id="CHEBI:190135"/>
    </ligand>
</feature>
<dbReference type="HAMAP" id="MF_03115">
    <property type="entry name" value="Anamorsin"/>
    <property type="match status" value="1"/>
</dbReference>
<dbReference type="GO" id="GO:0005758">
    <property type="term" value="C:mitochondrial intermembrane space"/>
    <property type="evidence" value="ECO:0007669"/>
    <property type="project" value="UniProtKB-SubCell"/>
</dbReference>
<keyword evidence="8 10" id="KW-0411">Iron-sulfur</keyword>
<evidence type="ECO:0000259" key="11">
    <source>
        <dbReference type="Pfam" id="PF05093"/>
    </source>
</evidence>
<proteinExistence type="evidence at transcript level"/>
<dbReference type="AlphaFoldDB" id="A0A4Y7LY72"/>
<dbReference type="InterPro" id="IPR046408">
    <property type="entry name" value="CIAPIN1"/>
</dbReference>
<comment type="cofactor">
    <cofactor evidence="1 10">
        <name>[4Fe-4S] cluster</name>
        <dbReference type="ChEBI" id="CHEBI:49883"/>
    </cofactor>
</comment>
<feature type="binding site" evidence="10">
    <location>
        <position position="174"/>
    </location>
    <ligand>
        <name>[2Fe-2S] cluster</name>
        <dbReference type="ChEBI" id="CHEBI:190135"/>
    </ligand>
</feature>
<name>A0A4Y7LY72_9CRUS</name>
<evidence type="ECO:0000256" key="2">
    <source>
        <dbReference type="ARBA" id="ARBA00008169"/>
    </source>
</evidence>
<dbReference type="Gene3D" id="3.40.50.150">
    <property type="entry name" value="Vaccinia Virus protein VP39"/>
    <property type="match status" value="1"/>
</dbReference>
<reference evidence="13" key="1">
    <citation type="submission" date="2018-08" db="EMBL/GenBank/DDBJ databases">
        <authorList>
            <person name="Cornetti L."/>
        </authorList>
    </citation>
    <scope>NUCLEOTIDE SEQUENCE</scope>
    <source>
        <strain evidence="13">OM-SAIQ-clone2</strain>
    </source>
</reference>
<evidence type="ECO:0000256" key="3">
    <source>
        <dbReference type="ARBA" id="ARBA00022485"/>
    </source>
</evidence>
<keyword evidence="5 10" id="KW-0001">2Fe-2S</keyword>
<evidence type="ECO:0000256" key="10">
    <source>
        <dbReference type="HAMAP-Rule" id="MF_03115"/>
    </source>
</evidence>
<organism evidence="13">
    <name type="scientific">Ceriodaphnia reticulata</name>
    <dbReference type="NCBI Taxonomy" id="302197"/>
    <lineage>
        <taxon>Eukaryota</taxon>
        <taxon>Metazoa</taxon>
        <taxon>Ecdysozoa</taxon>
        <taxon>Arthropoda</taxon>
        <taxon>Crustacea</taxon>
        <taxon>Branchiopoda</taxon>
        <taxon>Diplostraca</taxon>
        <taxon>Cladocera</taxon>
        <taxon>Anomopoda</taxon>
        <taxon>Daphniidae</taxon>
        <taxon>Ceriodaphnia</taxon>
    </lineage>
</organism>
<evidence type="ECO:0000256" key="9">
    <source>
        <dbReference type="ARBA" id="ARBA00023128"/>
    </source>
</evidence>
<evidence type="ECO:0000256" key="5">
    <source>
        <dbReference type="ARBA" id="ARBA00022714"/>
    </source>
</evidence>
<dbReference type="GO" id="GO:0051539">
    <property type="term" value="F:4 iron, 4 sulfur cluster binding"/>
    <property type="evidence" value="ECO:0007669"/>
    <property type="project" value="UniProtKB-KW"/>
</dbReference>
<dbReference type="Pfam" id="PF05093">
    <property type="entry name" value="CIAPIN1"/>
    <property type="match status" value="1"/>
</dbReference>